<dbReference type="AlphaFoldDB" id="A0A0K1EA18"/>
<feature type="region of interest" description="Disordered" evidence="1">
    <location>
        <begin position="31"/>
        <end position="88"/>
    </location>
</feature>
<dbReference type="Pfam" id="PF00188">
    <property type="entry name" value="CAP"/>
    <property type="match status" value="1"/>
</dbReference>
<accession>A0A0K1EA18</accession>
<organism evidence="3 4">
    <name type="scientific">Chondromyces crocatus</name>
    <dbReference type="NCBI Taxonomy" id="52"/>
    <lineage>
        <taxon>Bacteria</taxon>
        <taxon>Pseudomonadati</taxon>
        <taxon>Myxococcota</taxon>
        <taxon>Polyangia</taxon>
        <taxon>Polyangiales</taxon>
        <taxon>Polyangiaceae</taxon>
        <taxon>Chondromyces</taxon>
    </lineage>
</organism>
<feature type="compositionally biased region" description="Gly residues" evidence="1">
    <location>
        <begin position="51"/>
        <end position="87"/>
    </location>
</feature>
<evidence type="ECO:0000313" key="3">
    <source>
        <dbReference type="EMBL" id="AKT37689.1"/>
    </source>
</evidence>
<dbReference type="Proteomes" id="UP000067626">
    <property type="component" value="Chromosome"/>
</dbReference>
<keyword evidence="4" id="KW-1185">Reference proteome</keyword>
<protein>
    <recommendedName>
        <fullName evidence="2">SCP domain-containing protein</fullName>
    </recommendedName>
</protein>
<name>A0A0K1EA18_CHOCO</name>
<reference evidence="3 4" key="1">
    <citation type="submission" date="2015-07" db="EMBL/GenBank/DDBJ databases">
        <title>Genome analysis of myxobacterium Chondromyces crocatus Cm c5 reveals a high potential for natural compound synthesis and the genetic basis for the loss of fruiting body formation.</title>
        <authorList>
            <person name="Zaburannyi N."/>
            <person name="Bunk B."/>
            <person name="Maier J."/>
            <person name="Overmann J."/>
            <person name="Mueller R."/>
        </authorList>
    </citation>
    <scope>NUCLEOTIDE SEQUENCE [LARGE SCALE GENOMIC DNA]</scope>
    <source>
        <strain evidence="3 4">Cm c5</strain>
    </source>
</reference>
<gene>
    <name evidence="3" type="ORF">CMC5_018310</name>
</gene>
<evidence type="ECO:0000256" key="1">
    <source>
        <dbReference type="SAM" id="MobiDB-lite"/>
    </source>
</evidence>
<proteinExistence type="predicted"/>
<dbReference type="EMBL" id="CP012159">
    <property type="protein sequence ID" value="AKT37689.1"/>
    <property type="molecule type" value="Genomic_DNA"/>
</dbReference>
<dbReference type="InterPro" id="IPR035940">
    <property type="entry name" value="CAP_sf"/>
</dbReference>
<sequence length="353" mass="34984">MKRTVAFGTALTLLTLGVACSDADGDGSGPLSAGGAGGVGGDGASSTSGGTTSGGQGQTGGSDPGEGGGTPGQGGAGGGTGGAGGGSQEDLVCARWQQDRASLSEGTWSGSVAGCNAGDISAEGRTNALKLINLYRFVANLPPVAHDATRNQQAQACALMMHANNSLSHSPPTNWTCYSQAGAQGAANSNIASTRGVSAVDLYMADPGNETTLGHRRWILSGALGPVGLGSTSNASCMWVLGGSGGQSPPFTAWPAPGKFPSGALRASYAPLDSTGWSIQSSSINLAGAQVSVTDGGMNRPMAVTQLAANFGSSSAIRMVPQGWTTQVGHTYEVRVTGINSPISYAVEITDCP</sequence>
<evidence type="ECO:0000259" key="2">
    <source>
        <dbReference type="Pfam" id="PF00188"/>
    </source>
</evidence>
<evidence type="ECO:0000313" key="4">
    <source>
        <dbReference type="Proteomes" id="UP000067626"/>
    </source>
</evidence>
<dbReference type="CDD" id="cd05379">
    <property type="entry name" value="CAP_bacterial"/>
    <property type="match status" value="1"/>
</dbReference>
<feature type="domain" description="SCP" evidence="2">
    <location>
        <begin position="129"/>
        <end position="235"/>
    </location>
</feature>
<dbReference type="SUPFAM" id="SSF55797">
    <property type="entry name" value="PR-1-like"/>
    <property type="match status" value="1"/>
</dbReference>
<dbReference type="KEGG" id="ccro:CMC5_018310"/>
<dbReference type="Gene3D" id="3.40.33.10">
    <property type="entry name" value="CAP"/>
    <property type="match status" value="1"/>
</dbReference>
<dbReference type="STRING" id="52.CMC5_018310"/>
<feature type="compositionally biased region" description="Gly residues" evidence="1">
    <location>
        <begin position="31"/>
        <end position="43"/>
    </location>
</feature>
<dbReference type="InterPro" id="IPR014044">
    <property type="entry name" value="CAP_dom"/>
</dbReference>
<dbReference type="PROSITE" id="PS51257">
    <property type="entry name" value="PROKAR_LIPOPROTEIN"/>
    <property type="match status" value="1"/>
</dbReference>